<sequence length="339" mass="36176">MTSYKEDRSSPSERPGRVVALCGGVGGAKLALGLETLLSSGQLTVAVNTGDDFEYLGLRISPDLDTVLYTLAGLSDQTRGWGRAGETWNFMAALQELGGESWFSLGDRDLALHVERTRRLLAGETLTAVMGEIAHRTGVKARILPMTEEPVRTIVHTADGELPFQQYFVKHACKPAVSEITFSGADDAVAHPALLDALAHPDLTAIVICPSNPYLSIDPILAVPGIRAALQRSVAPVIVVSPIVGGQAVKGPTAKIMTELGISVTSRSVAEHYRDLIDGLVIDHSDAAEANELAMPVQIARTLMQTADDKQRLAQAVLDFAQVLTDQAAASTRLRGSHR</sequence>
<dbReference type="Gene3D" id="1.10.8.240">
    <property type="entry name" value="CofD-like domain"/>
    <property type="match status" value="1"/>
</dbReference>
<dbReference type="Pfam" id="PF01933">
    <property type="entry name" value="CofD"/>
    <property type="match status" value="1"/>
</dbReference>
<evidence type="ECO:0000313" key="4">
    <source>
        <dbReference type="Proteomes" id="UP001595530"/>
    </source>
</evidence>
<dbReference type="GO" id="GO:0043743">
    <property type="term" value="F:LPPG:FO 2-phospho-L-lactate transferase activity"/>
    <property type="evidence" value="ECO:0007669"/>
    <property type="project" value="UniProtKB-EC"/>
</dbReference>
<evidence type="ECO:0000256" key="1">
    <source>
        <dbReference type="ARBA" id="ARBA00022679"/>
    </source>
</evidence>
<dbReference type="EC" id="2.7.8.28" evidence="3"/>
<dbReference type="PANTHER" id="PTHR43007">
    <property type="entry name" value="2-PHOSPHO-L-LACTATE TRANSFERASE"/>
    <property type="match status" value="1"/>
</dbReference>
<dbReference type="InterPro" id="IPR038136">
    <property type="entry name" value="CofD-like_dom_sf"/>
</dbReference>
<accession>A0ABV7EUK1</accession>
<keyword evidence="4" id="KW-1185">Reference proteome</keyword>
<dbReference type="HAMAP" id="MF_01257">
    <property type="entry name" value="CofD"/>
    <property type="match status" value="1"/>
</dbReference>
<comment type="caution">
    <text evidence="3">The sequence shown here is derived from an EMBL/GenBank/DDBJ whole genome shotgun (WGS) entry which is preliminary data.</text>
</comment>
<proteinExistence type="inferred from homology"/>
<keyword evidence="1 3" id="KW-0808">Transferase</keyword>
<dbReference type="NCBIfam" id="TIGR01819">
    <property type="entry name" value="F420_cofD"/>
    <property type="match status" value="1"/>
</dbReference>
<dbReference type="InterPro" id="IPR010115">
    <property type="entry name" value="FbiA/CofD"/>
</dbReference>
<evidence type="ECO:0000313" key="3">
    <source>
        <dbReference type="EMBL" id="MFC3106418.1"/>
    </source>
</evidence>
<dbReference type="CDD" id="cd07186">
    <property type="entry name" value="CofD_like"/>
    <property type="match status" value="1"/>
</dbReference>
<protein>
    <submittedName>
        <fullName evidence="3">2-phospho-L-lactate transferase</fullName>
        <ecNumber evidence="3">2.7.8.28</ecNumber>
    </submittedName>
</protein>
<gene>
    <name evidence="3" type="primary">cofD</name>
    <name evidence="3" type="ORF">ACFOFO_00305</name>
</gene>
<dbReference type="PANTHER" id="PTHR43007:SF1">
    <property type="entry name" value="2-PHOSPHO-L-LACTATE TRANSFERASE"/>
    <property type="match status" value="1"/>
</dbReference>
<keyword evidence="2" id="KW-0460">Magnesium</keyword>
<evidence type="ECO:0000256" key="2">
    <source>
        <dbReference type="ARBA" id="ARBA00022842"/>
    </source>
</evidence>
<dbReference type="SUPFAM" id="SSF142338">
    <property type="entry name" value="CofD-like"/>
    <property type="match status" value="1"/>
</dbReference>
<reference evidence="4" key="1">
    <citation type="journal article" date="2019" name="Int. J. Syst. Evol. Microbiol.">
        <title>The Global Catalogue of Microorganisms (GCM) 10K type strain sequencing project: providing services to taxonomists for standard genome sequencing and annotation.</title>
        <authorList>
            <consortium name="The Broad Institute Genomics Platform"/>
            <consortium name="The Broad Institute Genome Sequencing Center for Infectious Disease"/>
            <person name="Wu L."/>
            <person name="Ma J."/>
        </authorList>
    </citation>
    <scope>NUCLEOTIDE SEQUENCE [LARGE SCALE GENOMIC DNA]</scope>
    <source>
        <strain evidence="4">KCTC 42986</strain>
    </source>
</reference>
<organism evidence="3 4">
    <name type="scientific">Undibacterium arcticum</name>
    <dbReference type="NCBI Taxonomy" id="1762892"/>
    <lineage>
        <taxon>Bacteria</taxon>
        <taxon>Pseudomonadati</taxon>
        <taxon>Pseudomonadota</taxon>
        <taxon>Betaproteobacteria</taxon>
        <taxon>Burkholderiales</taxon>
        <taxon>Oxalobacteraceae</taxon>
        <taxon>Undibacterium</taxon>
    </lineage>
</organism>
<dbReference type="Gene3D" id="3.40.50.10680">
    <property type="entry name" value="CofD-like domains"/>
    <property type="match status" value="1"/>
</dbReference>
<dbReference type="RefSeq" id="WP_390324941.1">
    <property type="nucleotide sequence ID" value="NZ_JBHRTP010000002.1"/>
</dbReference>
<dbReference type="InterPro" id="IPR002882">
    <property type="entry name" value="CofD"/>
</dbReference>
<name>A0ABV7EUK1_9BURK</name>
<dbReference type="EMBL" id="JBHRTP010000002">
    <property type="protein sequence ID" value="MFC3106418.1"/>
    <property type="molecule type" value="Genomic_DNA"/>
</dbReference>
<dbReference type="Proteomes" id="UP001595530">
    <property type="component" value="Unassembled WGS sequence"/>
</dbReference>